<name>A0A8H6WGV3_9AGAR</name>
<keyword evidence="2" id="KW-0812">Transmembrane</keyword>
<sequence>MASCSLGRSHFEVSRSTYTELTSSIQQTSHFPPAIRRSLRSTTRTPARRNFYTVQRDCDAKAQWAGAGETLFDYAVVTVDQEMAAPPLLSQQPNSEPSPSTSTATHASTSTPIGEQQSQSSKSTAAPSSIPSDPTASSTSRPSHSRLLLIVGGILGAVGAVALVGIMIPPPPQLEIHRVQSGRLPVMFRLISERLQLGRSVAVPARMAPQAFLETVAHPTTTGKNPANVVVQDLNSDPTPALERPQTTGTSQVAEHERRLRVLEGLMRAESDTLPPAYVSDV</sequence>
<keyword evidence="2" id="KW-1133">Transmembrane helix</keyword>
<feature type="transmembrane region" description="Helical" evidence="2">
    <location>
        <begin position="147"/>
        <end position="168"/>
    </location>
</feature>
<dbReference type="GeneID" id="59340935"/>
<evidence type="ECO:0000256" key="2">
    <source>
        <dbReference type="SAM" id="Phobius"/>
    </source>
</evidence>
<comment type="caution">
    <text evidence="3">The sequence shown here is derived from an EMBL/GenBank/DDBJ whole genome shotgun (WGS) entry which is preliminary data.</text>
</comment>
<keyword evidence="2" id="KW-0472">Membrane</keyword>
<feature type="region of interest" description="Disordered" evidence="1">
    <location>
        <begin position="236"/>
        <end position="257"/>
    </location>
</feature>
<evidence type="ECO:0000313" key="4">
    <source>
        <dbReference type="Proteomes" id="UP000636479"/>
    </source>
</evidence>
<protein>
    <submittedName>
        <fullName evidence="3">Uncharacterized protein</fullName>
    </submittedName>
</protein>
<reference evidence="3" key="1">
    <citation type="submission" date="2020-05" db="EMBL/GenBank/DDBJ databases">
        <title>Mycena genomes resolve the evolution of fungal bioluminescence.</title>
        <authorList>
            <person name="Tsai I.J."/>
        </authorList>
    </citation>
    <scope>NUCLEOTIDE SEQUENCE</scope>
    <source>
        <strain evidence="3">171206Taipei</strain>
    </source>
</reference>
<dbReference type="AlphaFoldDB" id="A0A8H6WGV3"/>
<organism evidence="3 4">
    <name type="scientific">Mycena indigotica</name>
    <dbReference type="NCBI Taxonomy" id="2126181"/>
    <lineage>
        <taxon>Eukaryota</taxon>
        <taxon>Fungi</taxon>
        <taxon>Dikarya</taxon>
        <taxon>Basidiomycota</taxon>
        <taxon>Agaricomycotina</taxon>
        <taxon>Agaricomycetes</taxon>
        <taxon>Agaricomycetidae</taxon>
        <taxon>Agaricales</taxon>
        <taxon>Marasmiineae</taxon>
        <taxon>Mycenaceae</taxon>
        <taxon>Mycena</taxon>
    </lineage>
</organism>
<dbReference type="EMBL" id="JACAZF010000001">
    <property type="protein sequence ID" value="KAF7316306.1"/>
    <property type="molecule type" value="Genomic_DNA"/>
</dbReference>
<evidence type="ECO:0000313" key="3">
    <source>
        <dbReference type="EMBL" id="KAF7316306.1"/>
    </source>
</evidence>
<dbReference type="Proteomes" id="UP000636479">
    <property type="component" value="Unassembled WGS sequence"/>
</dbReference>
<accession>A0A8H6WGV3</accession>
<evidence type="ECO:0000256" key="1">
    <source>
        <dbReference type="SAM" id="MobiDB-lite"/>
    </source>
</evidence>
<proteinExistence type="predicted"/>
<dbReference type="RefSeq" id="XP_037226329.1">
    <property type="nucleotide sequence ID" value="XM_037358419.1"/>
</dbReference>
<keyword evidence="4" id="KW-1185">Reference proteome</keyword>
<feature type="region of interest" description="Disordered" evidence="1">
    <location>
        <begin position="88"/>
        <end position="142"/>
    </location>
</feature>
<gene>
    <name evidence="3" type="ORF">MIND_00149300</name>
</gene>
<feature type="compositionally biased region" description="Low complexity" evidence="1">
    <location>
        <begin position="88"/>
        <end position="132"/>
    </location>
</feature>